<evidence type="ECO:0000256" key="1">
    <source>
        <dbReference type="SAM" id="Phobius"/>
    </source>
</evidence>
<feature type="transmembrane region" description="Helical" evidence="1">
    <location>
        <begin position="347"/>
        <end position="365"/>
    </location>
</feature>
<comment type="caution">
    <text evidence="2">The sequence shown here is derived from an EMBL/GenBank/DDBJ whole genome shotgun (WGS) entry which is preliminary data.</text>
</comment>
<gene>
    <name evidence="2" type="ORF">THRCLA_03438</name>
</gene>
<feature type="transmembrane region" description="Helical" evidence="1">
    <location>
        <begin position="499"/>
        <end position="522"/>
    </location>
</feature>
<sequence>MQSPSSSFVPVWTSESSNVLNQEIILRRIRIETVIPVDIETLILQGIGECDSVLTLADSFDKSKTRRSYENQLKKMIAQVNMNKFTLRFSKKYEVVFAYMLHRSAIRRIRYTLVIALVTLVGKNIYSLRNNLLTANQVMGLQIGAGTAFPTLVIAFFCTLRESWTPYCEWYTSLAFIVICTELTVQKLVLQSPGPILELFVCFIPIFGITRLRFDISWRVVACSIVAHLLALFVARQENLPDICFQGFSYLGGIIGGAVAHYRVEVLRRRNYMMYLPFCPESFDRHRIFCDIKEPSTSKHQLLNSRISLKFRNREIEAAFYRYWYLIDGSPFEPIHTQRLHRKAFRAIRYAVQSVLLQQLLLGIQDRRYLTTKDVQPWTYWAALVLRLSIVAAYFGAQWCMRKFGRKYYLKWEEMQSSTQIVCLEENPALLEPKVPQNYVKIMQRLSAWIVFMHGLGMGLILLFFHLSIQRSTVAAPCYYLGLLNAILFPHRSGFRVRFIYATIATVSLGIVFCSICIWIAPKNFLEYSTYVVVILLLGMLISHEEESLRRAFFVRRALRSQEFNTWHKAVQTIAPYIHRKLVARRRRNKLLLNIVPRLPAEPSDIMKDARKNKIPTCNLLATASKYGMYSDACQAIVAAIILSASA</sequence>
<name>A0A1W0A203_9STRA</name>
<keyword evidence="3" id="KW-1185">Reference proteome</keyword>
<feature type="transmembrane region" description="Helical" evidence="1">
    <location>
        <begin position="167"/>
        <end position="186"/>
    </location>
</feature>
<feature type="transmembrane region" description="Helical" evidence="1">
    <location>
        <begin position="138"/>
        <end position="160"/>
    </location>
</feature>
<keyword evidence="1" id="KW-0472">Membrane</keyword>
<accession>A0A1W0A203</accession>
<evidence type="ECO:0000313" key="2">
    <source>
        <dbReference type="EMBL" id="OQS04314.1"/>
    </source>
</evidence>
<feature type="transmembrane region" description="Helical" evidence="1">
    <location>
        <begin position="377"/>
        <end position="397"/>
    </location>
</feature>
<keyword evidence="1" id="KW-1133">Transmembrane helix</keyword>
<evidence type="ECO:0000313" key="3">
    <source>
        <dbReference type="Proteomes" id="UP000243217"/>
    </source>
</evidence>
<feature type="transmembrane region" description="Helical" evidence="1">
    <location>
        <begin position="192"/>
        <end position="209"/>
    </location>
</feature>
<feature type="transmembrane region" description="Helical" evidence="1">
    <location>
        <begin position="109"/>
        <end position="126"/>
    </location>
</feature>
<feature type="transmembrane region" description="Helical" evidence="1">
    <location>
        <begin position="247"/>
        <end position="264"/>
    </location>
</feature>
<protein>
    <recommendedName>
        <fullName evidence="4">Transmembrane protein</fullName>
    </recommendedName>
</protein>
<keyword evidence="1" id="KW-0812">Transmembrane</keyword>
<feature type="transmembrane region" description="Helical" evidence="1">
    <location>
        <begin position="528"/>
        <end position="544"/>
    </location>
</feature>
<proteinExistence type="predicted"/>
<feature type="transmembrane region" description="Helical" evidence="1">
    <location>
        <begin position="473"/>
        <end position="490"/>
    </location>
</feature>
<feature type="transmembrane region" description="Helical" evidence="1">
    <location>
        <begin position="446"/>
        <end position="467"/>
    </location>
</feature>
<dbReference type="AlphaFoldDB" id="A0A1W0A203"/>
<organism evidence="2 3">
    <name type="scientific">Thraustotheca clavata</name>
    <dbReference type="NCBI Taxonomy" id="74557"/>
    <lineage>
        <taxon>Eukaryota</taxon>
        <taxon>Sar</taxon>
        <taxon>Stramenopiles</taxon>
        <taxon>Oomycota</taxon>
        <taxon>Saprolegniomycetes</taxon>
        <taxon>Saprolegniales</taxon>
        <taxon>Achlyaceae</taxon>
        <taxon>Thraustotheca</taxon>
    </lineage>
</organism>
<feature type="transmembrane region" description="Helical" evidence="1">
    <location>
        <begin position="216"/>
        <end position="235"/>
    </location>
</feature>
<reference evidence="2 3" key="1">
    <citation type="journal article" date="2014" name="Genome Biol. Evol.">
        <title>The secreted proteins of Achlya hypogyna and Thraustotheca clavata identify the ancestral oomycete secretome and reveal gene acquisitions by horizontal gene transfer.</title>
        <authorList>
            <person name="Misner I."/>
            <person name="Blouin N."/>
            <person name="Leonard G."/>
            <person name="Richards T.A."/>
            <person name="Lane C.E."/>
        </authorList>
    </citation>
    <scope>NUCLEOTIDE SEQUENCE [LARGE SCALE GENOMIC DNA]</scope>
    <source>
        <strain evidence="2 3">ATCC 34112</strain>
    </source>
</reference>
<dbReference type="OrthoDB" id="66514at2759"/>
<dbReference type="EMBL" id="JNBS01000639">
    <property type="protein sequence ID" value="OQS04314.1"/>
    <property type="molecule type" value="Genomic_DNA"/>
</dbReference>
<dbReference type="Proteomes" id="UP000243217">
    <property type="component" value="Unassembled WGS sequence"/>
</dbReference>
<evidence type="ECO:0008006" key="4">
    <source>
        <dbReference type="Google" id="ProtNLM"/>
    </source>
</evidence>